<feature type="chain" id="PRO_5038916738" evidence="1">
    <location>
        <begin position="24"/>
        <end position="52"/>
    </location>
</feature>
<comment type="caution">
    <text evidence="2">The sequence shown here is derived from an EMBL/GenBank/DDBJ whole genome shotgun (WGS) entry which is preliminary data.</text>
</comment>
<proteinExistence type="predicted"/>
<name>A0A318KRU9_9FIRM</name>
<evidence type="ECO:0000313" key="3">
    <source>
        <dbReference type="Proteomes" id="UP000247612"/>
    </source>
</evidence>
<protein>
    <submittedName>
        <fullName evidence="2">Uncharacterized protein</fullName>
    </submittedName>
</protein>
<dbReference type="STRING" id="1034346.GCA_000313565_02012"/>
<evidence type="ECO:0000313" key="2">
    <source>
        <dbReference type="EMBL" id="PXX80571.1"/>
    </source>
</evidence>
<accession>A0A318KRU9</accession>
<dbReference type="Proteomes" id="UP000247612">
    <property type="component" value="Unassembled WGS sequence"/>
</dbReference>
<gene>
    <name evidence="2" type="ORF">DES51_103166</name>
</gene>
<keyword evidence="3" id="KW-1185">Reference proteome</keyword>
<sequence>MKKLYCLLLTCLLSLFCVVENCAHIHTDYCGEKGANCTHHHIQLFDDEIYGY</sequence>
<organism evidence="2 3">
    <name type="scientific">Dielma fastidiosa</name>
    <dbReference type="NCBI Taxonomy" id="1034346"/>
    <lineage>
        <taxon>Bacteria</taxon>
        <taxon>Bacillati</taxon>
        <taxon>Bacillota</taxon>
        <taxon>Erysipelotrichia</taxon>
        <taxon>Erysipelotrichales</taxon>
        <taxon>Erysipelotrichaceae</taxon>
        <taxon>Dielma</taxon>
    </lineage>
</organism>
<keyword evidence="1" id="KW-0732">Signal</keyword>
<reference evidence="2 3" key="1">
    <citation type="submission" date="2018-05" db="EMBL/GenBank/DDBJ databases">
        <title>Genomic Encyclopedia of Type Strains, Phase IV (KMG-IV): sequencing the most valuable type-strain genomes for metagenomic binning, comparative biology and taxonomic classification.</title>
        <authorList>
            <person name="Goeker M."/>
        </authorList>
    </citation>
    <scope>NUCLEOTIDE SEQUENCE [LARGE SCALE GENOMIC DNA]</scope>
    <source>
        <strain evidence="2 3">JC118</strain>
    </source>
</reference>
<dbReference type="AlphaFoldDB" id="A0A318KRU9"/>
<dbReference type="EMBL" id="QJKH01000003">
    <property type="protein sequence ID" value="PXX80571.1"/>
    <property type="molecule type" value="Genomic_DNA"/>
</dbReference>
<evidence type="ECO:0000256" key="1">
    <source>
        <dbReference type="SAM" id="SignalP"/>
    </source>
</evidence>
<feature type="signal peptide" evidence="1">
    <location>
        <begin position="1"/>
        <end position="23"/>
    </location>
</feature>